<dbReference type="InterPro" id="IPR034762">
    <property type="entry name" value="Lys-tRNA-ligase_II_bac/euk"/>
</dbReference>
<dbReference type="NCBIfam" id="NF001756">
    <property type="entry name" value="PRK00484.1"/>
    <property type="match status" value="1"/>
</dbReference>
<dbReference type="PROSITE" id="PS50862">
    <property type="entry name" value="AA_TRNA_LIGASE_II"/>
    <property type="match status" value="1"/>
</dbReference>
<dbReference type="InParanoid" id="A0A151ZF50"/>
<keyword evidence="16" id="KW-1185">Reference proteome</keyword>
<evidence type="ECO:0000256" key="10">
    <source>
        <dbReference type="ARBA" id="ARBA00030563"/>
    </source>
</evidence>
<dbReference type="OrthoDB" id="21243at2759"/>
<name>A0A151ZF50_TIELA</name>
<keyword evidence="5 15" id="KW-0436">Ligase</keyword>
<feature type="compositionally biased region" description="Low complexity" evidence="13">
    <location>
        <begin position="9"/>
        <end position="21"/>
    </location>
</feature>
<evidence type="ECO:0000259" key="14">
    <source>
        <dbReference type="PROSITE" id="PS50862"/>
    </source>
</evidence>
<dbReference type="InterPro" id="IPR004364">
    <property type="entry name" value="Aa-tRNA-synt_II"/>
</dbReference>
<evidence type="ECO:0000256" key="2">
    <source>
        <dbReference type="ARBA" id="ARBA00008226"/>
    </source>
</evidence>
<dbReference type="InterPro" id="IPR018149">
    <property type="entry name" value="Lys-tRNA-synth_II_C"/>
</dbReference>
<dbReference type="GO" id="GO:0004824">
    <property type="term" value="F:lysine-tRNA ligase activity"/>
    <property type="evidence" value="ECO:0007669"/>
    <property type="project" value="UniProtKB-EC"/>
</dbReference>
<dbReference type="InterPro" id="IPR006195">
    <property type="entry name" value="aa-tRNA-synth_II"/>
</dbReference>
<organism evidence="15 16">
    <name type="scientific">Tieghemostelium lacteum</name>
    <name type="common">Slime mold</name>
    <name type="synonym">Dictyostelium lacteum</name>
    <dbReference type="NCBI Taxonomy" id="361077"/>
    <lineage>
        <taxon>Eukaryota</taxon>
        <taxon>Amoebozoa</taxon>
        <taxon>Evosea</taxon>
        <taxon>Eumycetozoa</taxon>
        <taxon>Dictyostelia</taxon>
        <taxon>Dictyosteliales</taxon>
        <taxon>Raperosteliaceae</taxon>
        <taxon>Tieghemostelium</taxon>
    </lineage>
</organism>
<dbReference type="HAMAP" id="MF_00252">
    <property type="entry name" value="Lys_tRNA_synth_class2"/>
    <property type="match status" value="1"/>
</dbReference>
<evidence type="ECO:0000256" key="3">
    <source>
        <dbReference type="ARBA" id="ARBA00013166"/>
    </source>
</evidence>
<dbReference type="OMA" id="DFRNEGM"/>
<accession>A0A151ZF50</accession>
<feature type="compositionally biased region" description="Low complexity" evidence="13">
    <location>
        <begin position="544"/>
        <end position="559"/>
    </location>
</feature>
<comment type="caution">
    <text evidence="15">The sequence shown here is derived from an EMBL/GenBank/DDBJ whole genome shotgun (WGS) entry which is preliminary data.</text>
</comment>
<dbReference type="InterPro" id="IPR002313">
    <property type="entry name" value="Lys-tRNA-ligase_II"/>
</dbReference>
<feature type="region of interest" description="Disordered" evidence="13">
    <location>
        <begin position="1"/>
        <end position="32"/>
    </location>
</feature>
<evidence type="ECO:0000256" key="6">
    <source>
        <dbReference type="ARBA" id="ARBA00022741"/>
    </source>
</evidence>
<dbReference type="InterPro" id="IPR004365">
    <property type="entry name" value="NA-bd_OB_tRNA"/>
</dbReference>
<dbReference type="SUPFAM" id="SSF55681">
    <property type="entry name" value="Class II aaRS and biotin synthetases"/>
    <property type="match status" value="1"/>
</dbReference>
<proteinExistence type="inferred from homology"/>
<feature type="region of interest" description="Disordered" evidence="13">
    <location>
        <begin position="539"/>
        <end position="559"/>
    </location>
</feature>
<keyword evidence="6" id="KW-0547">Nucleotide-binding</keyword>
<dbReference type="Pfam" id="PF00152">
    <property type="entry name" value="tRNA-synt_2"/>
    <property type="match status" value="1"/>
</dbReference>
<dbReference type="CDD" id="cd04322">
    <property type="entry name" value="LysRS_N"/>
    <property type="match status" value="1"/>
</dbReference>
<protein>
    <recommendedName>
        <fullName evidence="3 12">Lysine--tRNA ligase</fullName>
        <ecNumber evidence="3 12">6.1.1.6</ecNumber>
    </recommendedName>
    <alternativeName>
        <fullName evidence="10 12">Lysyl-tRNA synthetase</fullName>
    </alternativeName>
</protein>
<dbReference type="GO" id="GO:0000049">
    <property type="term" value="F:tRNA binding"/>
    <property type="evidence" value="ECO:0007669"/>
    <property type="project" value="TreeGrafter"/>
</dbReference>
<dbReference type="EMBL" id="LODT01000029">
    <property type="protein sequence ID" value="KYQ92593.1"/>
    <property type="molecule type" value="Genomic_DNA"/>
</dbReference>
<dbReference type="Pfam" id="PF01336">
    <property type="entry name" value="tRNA_anti-codon"/>
    <property type="match status" value="1"/>
</dbReference>
<feature type="domain" description="Aminoacyl-transfer RNA synthetases class-II family profile" evidence="14">
    <location>
        <begin position="199"/>
        <end position="535"/>
    </location>
</feature>
<dbReference type="InterPro" id="IPR012340">
    <property type="entry name" value="NA-bd_OB-fold"/>
</dbReference>
<dbReference type="PIRSF" id="PIRSF039101">
    <property type="entry name" value="LysRS2"/>
    <property type="match status" value="1"/>
</dbReference>
<dbReference type="Gene3D" id="2.40.50.140">
    <property type="entry name" value="Nucleic acid-binding proteins"/>
    <property type="match status" value="1"/>
</dbReference>
<dbReference type="NCBIfam" id="TIGR00499">
    <property type="entry name" value="lysS_bact"/>
    <property type="match status" value="1"/>
</dbReference>
<dbReference type="Proteomes" id="UP000076078">
    <property type="component" value="Unassembled WGS sequence"/>
</dbReference>
<evidence type="ECO:0000256" key="7">
    <source>
        <dbReference type="ARBA" id="ARBA00022840"/>
    </source>
</evidence>
<dbReference type="GO" id="GO:0005829">
    <property type="term" value="C:cytosol"/>
    <property type="evidence" value="ECO:0007669"/>
    <property type="project" value="TreeGrafter"/>
</dbReference>
<dbReference type="GO" id="GO:0006430">
    <property type="term" value="P:lysyl-tRNA aminoacylation"/>
    <property type="evidence" value="ECO:0007669"/>
    <property type="project" value="InterPro"/>
</dbReference>
<evidence type="ECO:0000256" key="8">
    <source>
        <dbReference type="ARBA" id="ARBA00022917"/>
    </source>
</evidence>
<keyword evidence="9" id="KW-0030">Aminoacyl-tRNA synthetase</keyword>
<keyword evidence="4" id="KW-0963">Cytoplasm</keyword>
<evidence type="ECO:0000256" key="12">
    <source>
        <dbReference type="RuleBase" id="RU003748"/>
    </source>
</evidence>
<comment type="similarity">
    <text evidence="2">Belongs to the class-II aminoacyl-tRNA synthetase family.</text>
</comment>
<dbReference type="FunCoup" id="A0A151ZF50">
    <property type="interactions" value="1038"/>
</dbReference>
<dbReference type="FunFam" id="2.40.50.140:FF:000050">
    <property type="entry name" value="Lysine--tRNA ligase"/>
    <property type="match status" value="1"/>
</dbReference>
<comment type="subcellular location">
    <subcellularLocation>
        <location evidence="1">Cytoplasm</location>
    </subcellularLocation>
</comment>
<evidence type="ECO:0000256" key="9">
    <source>
        <dbReference type="ARBA" id="ARBA00023146"/>
    </source>
</evidence>
<dbReference type="FunFam" id="3.30.930.10:FF:000238">
    <property type="entry name" value="Lysine--tRNA ligase"/>
    <property type="match status" value="1"/>
</dbReference>
<dbReference type="InterPro" id="IPR045864">
    <property type="entry name" value="aa-tRNA-synth_II/BPL/LPL"/>
</dbReference>
<evidence type="ECO:0000313" key="16">
    <source>
        <dbReference type="Proteomes" id="UP000076078"/>
    </source>
</evidence>
<reference evidence="15 16" key="1">
    <citation type="submission" date="2015-12" db="EMBL/GenBank/DDBJ databases">
        <title>Dictyostelia acquired genes for synthesis and detection of signals that induce cell-type specialization by lateral gene transfer from prokaryotes.</title>
        <authorList>
            <person name="Gloeckner G."/>
            <person name="Schaap P."/>
        </authorList>
    </citation>
    <scope>NUCLEOTIDE SEQUENCE [LARGE SCALE GENOMIC DNA]</scope>
    <source>
        <strain evidence="15 16">TK</strain>
    </source>
</reference>
<dbReference type="PANTHER" id="PTHR42918:SF9">
    <property type="entry name" value="LYSINE--TRNA LIGASE"/>
    <property type="match status" value="1"/>
</dbReference>
<comment type="catalytic activity">
    <reaction evidence="11 12">
        <text>tRNA(Lys) + L-lysine + ATP = L-lysyl-tRNA(Lys) + AMP + diphosphate</text>
        <dbReference type="Rhea" id="RHEA:20792"/>
        <dbReference type="Rhea" id="RHEA-COMP:9696"/>
        <dbReference type="Rhea" id="RHEA-COMP:9697"/>
        <dbReference type="ChEBI" id="CHEBI:30616"/>
        <dbReference type="ChEBI" id="CHEBI:32551"/>
        <dbReference type="ChEBI" id="CHEBI:33019"/>
        <dbReference type="ChEBI" id="CHEBI:78442"/>
        <dbReference type="ChEBI" id="CHEBI:78529"/>
        <dbReference type="ChEBI" id="CHEBI:456215"/>
        <dbReference type="EC" id="6.1.1.6"/>
    </reaction>
</comment>
<dbReference type="STRING" id="361077.A0A151ZF50"/>
<dbReference type="GO" id="GO:0005524">
    <property type="term" value="F:ATP binding"/>
    <property type="evidence" value="ECO:0007669"/>
    <property type="project" value="UniProtKB-KW"/>
</dbReference>
<dbReference type="SUPFAM" id="SSF50249">
    <property type="entry name" value="Nucleic acid-binding proteins"/>
    <property type="match status" value="1"/>
</dbReference>
<keyword evidence="7" id="KW-0067">ATP-binding</keyword>
<evidence type="ECO:0000256" key="1">
    <source>
        <dbReference type="ARBA" id="ARBA00004496"/>
    </source>
</evidence>
<evidence type="ECO:0000256" key="13">
    <source>
        <dbReference type="SAM" id="MobiDB-lite"/>
    </source>
</evidence>
<dbReference type="PANTHER" id="PTHR42918">
    <property type="entry name" value="LYSYL-TRNA SYNTHETASE"/>
    <property type="match status" value="1"/>
</dbReference>
<dbReference type="AlphaFoldDB" id="A0A151ZF50"/>
<gene>
    <name evidence="15" type="ORF">DLAC_06585</name>
</gene>
<dbReference type="InterPro" id="IPR044136">
    <property type="entry name" value="Lys-tRNA-ligase_II_N"/>
</dbReference>
<dbReference type="CDD" id="cd00775">
    <property type="entry name" value="LysRS_core"/>
    <property type="match status" value="1"/>
</dbReference>
<dbReference type="Gene3D" id="3.30.930.10">
    <property type="entry name" value="Bira Bifunctional Protein, Domain 2"/>
    <property type="match status" value="1"/>
</dbReference>
<evidence type="ECO:0000256" key="4">
    <source>
        <dbReference type="ARBA" id="ARBA00022490"/>
    </source>
</evidence>
<evidence type="ECO:0000256" key="11">
    <source>
        <dbReference type="ARBA" id="ARBA00048573"/>
    </source>
</evidence>
<evidence type="ECO:0000313" key="15">
    <source>
        <dbReference type="EMBL" id="KYQ92593.1"/>
    </source>
</evidence>
<keyword evidence="8" id="KW-0648">Protein biosynthesis</keyword>
<dbReference type="EC" id="6.1.1.6" evidence="3 12"/>
<evidence type="ECO:0000256" key="5">
    <source>
        <dbReference type="ARBA" id="ARBA00022598"/>
    </source>
</evidence>
<dbReference type="PRINTS" id="PR00982">
    <property type="entry name" value="TRNASYNTHLYS"/>
</dbReference>
<sequence>MTTNPPKPTEATNKKTAGKAKGNAEEDFDPSQYLENRTKQLNDSASGVNAWPHKFHVSHSLPKFVEEFSKIEGQEERSQPVSVAGRVFSKRQAGNSLVFYTIKGEFQQIQILANKSLFSSEDAFKKTNDLLRRGDIIGANGVAGRSKTGELSLFASDIQLLSPCLHMLPQSTTGLHDPETRFRQRYLDMIVNENVKKNFIVRSKVIQGVRKFLDNLGFVEVETPMMNMIAGGAAAKPFKTYHNSLNMELFMRIAPELYLKQLVVGGMDRVYEIGKQFRNEDIDHTHNPEFTTCEFYMAYVDYNDLMELTEEMICQIVMNIHGSLKLKYHPNGTQPGPKGEAPQEIEIDFTRPWKKIDMISDLEKAIGAKIPTPYTSEECRQFLIKTCREHKVECGAPHTTARLLDKLVGHYLEVQCINPTFIINHPEIMSPLAKHHRSIPGLTERFELFINTREACNAYTELNNPFTQLERFEEQAKAKDMGDEEAQLVDTVFTTSLQYGLPPTGGWGLGIDRFTMLMTDTYNIKEIILFPAMKPDVSKAPTSNTTANNNNNNNNTNNI</sequence>